<dbReference type="Gene3D" id="1.20.5.340">
    <property type="match status" value="1"/>
</dbReference>
<comment type="subcellular location">
    <subcellularLocation>
        <location evidence="1">Secreted</location>
    </subcellularLocation>
</comment>
<dbReference type="PANTHER" id="PTHR22923">
    <property type="entry name" value="CEREBELLIN-RELATED"/>
    <property type="match status" value="1"/>
</dbReference>
<evidence type="ECO:0000259" key="6">
    <source>
        <dbReference type="PROSITE" id="PS50871"/>
    </source>
</evidence>
<keyword evidence="2" id="KW-0964">Secreted</keyword>
<comment type="caution">
    <text evidence="7">The sequence shown here is derived from an EMBL/GenBank/DDBJ whole genome shotgun (WGS) entry which is preliminary data.</text>
</comment>
<dbReference type="GO" id="GO:0005576">
    <property type="term" value="C:extracellular region"/>
    <property type="evidence" value="ECO:0007669"/>
    <property type="project" value="UniProtKB-SubCell"/>
</dbReference>
<feature type="domain" description="C1q" evidence="6">
    <location>
        <begin position="181"/>
        <end position="315"/>
    </location>
</feature>
<evidence type="ECO:0000313" key="7">
    <source>
        <dbReference type="EMBL" id="KPP65951.1"/>
    </source>
</evidence>
<evidence type="ECO:0000256" key="5">
    <source>
        <dbReference type="SAM" id="SignalP"/>
    </source>
</evidence>
<organism evidence="7 8">
    <name type="scientific">Scleropages formosus</name>
    <name type="common">Asian bonytongue</name>
    <name type="synonym">Osteoglossum formosum</name>
    <dbReference type="NCBI Taxonomy" id="113540"/>
    <lineage>
        <taxon>Eukaryota</taxon>
        <taxon>Metazoa</taxon>
        <taxon>Chordata</taxon>
        <taxon>Craniata</taxon>
        <taxon>Vertebrata</taxon>
        <taxon>Euteleostomi</taxon>
        <taxon>Actinopterygii</taxon>
        <taxon>Neopterygii</taxon>
        <taxon>Teleostei</taxon>
        <taxon>Osteoglossocephala</taxon>
        <taxon>Osteoglossomorpha</taxon>
        <taxon>Osteoglossiformes</taxon>
        <taxon>Osteoglossidae</taxon>
        <taxon>Scleropages</taxon>
    </lineage>
</organism>
<feature type="chain" id="PRO_5006144854" description="C1q domain-containing protein" evidence="5">
    <location>
        <begin position="20"/>
        <end position="315"/>
    </location>
</feature>
<dbReference type="STRING" id="113540.ENSSFOP00015074148"/>
<evidence type="ECO:0000256" key="3">
    <source>
        <dbReference type="ARBA" id="ARBA00022729"/>
    </source>
</evidence>
<keyword evidence="3 5" id="KW-0732">Signal</keyword>
<accession>A0A0P7WW96</accession>
<dbReference type="PRINTS" id="PR00007">
    <property type="entry name" value="COMPLEMNTC1Q"/>
</dbReference>
<dbReference type="PANTHER" id="PTHR22923:SF102">
    <property type="entry name" value="CEREBELLIN 13-RELATED"/>
    <property type="match status" value="1"/>
</dbReference>
<dbReference type="AlphaFoldDB" id="A0A0P7WW96"/>
<protein>
    <recommendedName>
        <fullName evidence="6">C1q domain-containing protein</fullName>
    </recommendedName>
</protein>
<evidence type="ECO:0000256" key="2">
    <source>
        <dbReference type="ARBA" id="ARBA00022525"/>
    </source>
</evidence>
<dbReference type="PROSITE" id="PS50871">
    <property type="entry name" value="C1Q"/>
    <property type="match status" value="1"/>
</dbReference>
<evidence type="ECO:0000256" key="1">
    <source>
        <dbReference type="ARBA" id="ARBA00004613"/>
    </source>
</evidence>
<evidence type="ECO:0000313" key="8">
    <source>
        <dbReference type="Proteomes" id="UP000034805"/>
    </source>
</evidence>
<dbReference type="EMBL" id="JARO02005961">
    <property type="protein sequence ID" value="KPP65951.1"/>
    <property type="molecule type" value="Genomic_DNA"/>
</dbReference>
<dbReference type="SMART" id="SM00110">
    <property type="entry name" value="C1Q"/>
    <property type="match status" value="1"/>
</dbReference>
<feature type="coiled-coil region" evidence="4">
    <location>
        <begin position="54"/>
        <end position="144"/>
    </location>
</feature>
<dbReference type="Proteomes" id="UP000034805">
    <property type="component" value="Unassembled WGS sequence"/>
</dbReference>
<keyword evidence="4" id="KW-0175">Coiled coil</keyword>
<gene>
    <name evidence="7" type="ORF">Z043_115593</name>
</gene>
<dbReference type="Gene3D" id="2.60.120.40">
    <property type="match status" value="1"/>
</dbReference>
<dbReference type="InterPro" id="IPR008983">
    <property type="entry name" value="Tumour_necrosis_fac-like_dom"/>
</dbReference>
<name>A0A0P7WW96_SCLFO</name>
<dbReference type="Pfam" id="PF00386">
    <property type="entry name" value="C1q"/>
    <property type="match status" value="1"/>
</dbReference>
<reference evidence="7 8" key="1">
    <citation type="submission" date="2015-08" db="EMBL/GenBank/DDBJ databases">
        <title>The genome of the Asian arowana (Scleropages formosus).</title>
        <authorList>
            <person name="Tan M.H."/>
            <person name="Gan H.M."/>
            <person name="Croft L.J."/>
            <person name="Austin C.M."/>
        </authorList>
    </citation>
    <scope>NUCLEOTIDE SEQUENCE [LARGE SCALE GENOMIC DNA]</scope>
    <source>
        <strain evidence="7">Aro1</strain>
    </source>
</reference>
<dbReference type="InterPro" id="IPR050822">
    <property type="entry name" value="Cerebellin_Synaptic_Org"/>
</dbReference>
<feature type="signal peptide" evidence="5">
    <location>
        <begin position="1"/>
        <end position="19"/>
    </location>
</feature>
<sequence length="315" mass="34691">MRICVVVLLWCLAVAQGQAEEKEHLPWTEVNSRVDIWAELAELRKTVLEPTASLAVTIAESKAMEARLKDVERQVGDLKQDNAVQAVELKAMERRVTASESLVLELRTENTAQNIMLQNMGTRLTAAENQVAELKSENTAQAGRIDAMEARLLVNENLVTVLKSTVEEQGAVLEELKTENADRPKVAFSAGMNEEIYVGPFNTDTTLIYRTVHTNVGSGYNPNTGIFTAPVKGVYQFSFTTHAGANFSTFVILVHNINHLSMISDWKAMDGSNSAANSAIAHLNVGDQVYVQLYRGTHIWSGLHSSFSGMLLFPL</sequence>
<proteinExistence type="predicted"/>
<dbReference type="InterPro" id="IPR001073">
    <property type="entry name" value="C1q_dom"/>
</dbReference>
<dbReference type="SUPFAM" id="SSF49842">
    <property type="entry name" value="TNF-like"/>
    <property type="match status" value="1"/>
</dbReference>
<evidence type="ECO:0000256" key="4">
    <source>
        <dbReference type="SAM" id="Coils"/>
    </source>
</evidence>